<dbReference type="InterPro" id="IPR046468">
    <property type="entry name" value="Spt20-like_SEP"/>
</dbReference>
<dbReference type="Proteomes" id="UP000076727">
    <property type="component" value="Unassembled WGS sequence"/>
</dbReference>
<proteinExistence type="predicted"/>
<dbReference type="Pfam" id="PF12090">
    <property type="entry name" value="Spt20_SEP"/>
    <property type="match status" value="1"/>
</dbReference>
<feature type="region of interest" description="Disordered" evidence="1">
    <location>
        <begin position="304"/>
        <end position="413"/>
    </location>
</feature>
<dbReference type="PANTHER" id="PTHR13526">
    <property type="entry name" value="TRANSCRIPTION FACTOR SPT20 HOMOLOG"/>
    <property type="match status" value="1"/>
</dbReference>
<accession>A0A165RI41</accession>
<dbReference type="STRING" id="1314783.A0A165RI41"/>
<feature type="compositionally biased region" description="Polar residues" evidence="1">
    <location>
        <begin position="521"/>
        <end position="532"/>
    </location>
</feature>
<dbReference type="OrthoDB" id="1932706at2759"/>
<dbReference type="EMBL" id="KV429049">
    <property type="protein sequence ID" value="KZT70782.1"/>
    <property type="molecule type" value="Genomic_DNA"/>
</dbReference>
<evidence type="ECO:0000259" key="2">
    <source>
        <dbReference type="Pfam" id="PF12090"/>
    </source>
</evidence>
<sequence>MAIYNTTRSFQELLDAHESSPPSFTVRLYPDWWQLNNGSKCLYNNQMASLLDDIRAQRIPVDFLELFDAAKLPFYDGCMIVEVHDYRPPKATDQTLEEPQKTRVVLTPNSETLWADICLLNQKEGNTWTDRDALEVEARILISTAPPLCLDPDPHITRVANNILRASVPTQPLSLKRKAAVMEQEDQETEKARRAKLAQFMNPKYTRTAVSAPSYRILEALQRVRMAKAAQPPNQASQVPAQAAFAPTPGYGAPAVSAAPAPAVPSSYAQPSIPMPPAVPTVIPVPQPPIAALAQPVATQAAAEAAKAQRIGEATQRPPQVPRTSATPVQQVGHGPSAIPPHLQTHAPQMAHRTPPRASQSPHPQQNGTAVQTPPGADGRPPSAMQRPPSQPSHVATTPRPPSVHPAAAQPVHAQYQAHSQQAAQARLPQNYMLKKNQQQAVAAAAANVTAASAFPQGAQPGVHPQGQPAMPYVQYYPYQNPAQQRLNQPGQSATPVNRSPMNSSQGSTPQHSSPLAGAQRLTTQSPMPTNTQQAQAQAQAPAHVQAQAQAQAQSQAPTQPGQSAAQGNYNYAQYAQFRPPTHLANGGAQAGAAANPQAQQMQQYMAARYQMYYPVQPGQIATGFWPMGRGGAVANGQVQMPNIATHTQMNANKAVQGGVQGS</sequence>
<feature type="region of interest" description="Disordered" evidence="1">
    <location>
        <begin position="484"/>
        <end position="566"/>
    </location>
</feature>
<dbReference type="GO" id="GO:0006357">
    <property type="term" value="P:regulation of transcription by RNA polymerase II"/>
    <property type="evidence" value="ECO:0007669"/>
    <property type="project" value="TreeGrafter"/>
</dbReference>
<evidence type="ECO:0000313" key="3">
    <source>
        <dbReference type="EMBL" id="KZT70782.1"/>
    </source>
</evidence>
<feature type="domain" description="Spt20-like SEP" evidence="2">
    <location>
        <begin position="19"/>
        <end position="162"/>
    </location>
</feature>
<evidence type="ECO:0000256" key="1">
    <source>
        <dbReference type="SAM" id="MobiDB-lite"/>
    </source>
</evidence>
<dbReference type="InterPro" id="IPR021950">
    <property type="entry name" value="Spt20"/>
</dbReference>
<dbReference type="GO" id="GO:0003712">
    <property type="term" value="F:transcription coregulator activity"/>
    <property type="evidence" value="ECO:0007669"/>
    <property type="project" value="InterPro"/>
</dbReference>
<feature type="compositionally biased region" description="Polar residues" evidence="1">
    <location>
        <begin position="484"/>
        <end position="514"/>
    </location>
</feature>
<name>A0A165RI41_9APHY</name>
<organism evidence="3 4">
    <name type="scientific">Daedalea quercina L-15889</name>
    <dbReference type="NCBI Taxonomy" id="1314783"/>
    <lineage>
        <taxon>Eukaryota</taxon>
        <taxon>Fungi</taxon>
        <taxon>Dikarya</taxon>
        <taxon>Basidiomycota</taxon>
        <taxon>Agaricomycotina</taxon>
        <taxon>Agaricomycetes</taxon>
        <taxon>Polyporales</taxon>
        <taxon>Fomitopsis</taxon>
    </lineage>
</organism>
<gene>
    <name evidence="3" type="ORF">DAEQUDRAFT_756142</name>
</gene>
<evidence type="ECO:0000313" key="4">
    <source>
        <dbReference type="Proteomes" id="UP000076727"/>
    </source>
</evidence>
<protein>
    <recommendedName>
        <fullName evidence="2">Spt20-like SEP domain-containing protein</fullName>
    </recommendedName>
</protein>
<dbReference type="GO" id="GO:0000124">
    <property type="term" value="C:SAGA complex"/>
    <property type="evidence" value="ECO:0007669"/>
    <property type="project" value="InterPro"/>
</dbReference>
<keyword evidence="4" id="KW-1185">Reference proteome</keyword>
<dbReference type="PANTHER" id="PTHR13526:SF8">
    <property type="entry name" value="TRANSCRIPTION FACTOR SPT20 HOMOLOG"/>
    <property type="match status" value="1"/>
</dbReference>
<reference evidence="3 4" key="1">
    <citation type="journal article" date="2016" name="Mol. Biol. Evol.">
        <title>Comparative Genomics of Early-Diverging Mushroom-Forming Fungi Provides Insights into the Origins of Lignocellulose Decay Capabilities.</title>
        <authorList>
            <person name="Nagy L.G."/>
            <person name="Riley R."/>
            <person name="Tritt A."/>
            <person name="Adam C."/>
            <person name="Daum C."/>
            <person name="Floudas D."/>
            <person name="Sun H."/>
            <person name="Yadav J.S."/>
            <person name="Pangilinan J."/>
            <person name="Larsson K.H."/>
            <person name="Matsuura K."/>
            <person name="Barry K."/>
            <person name="Labutti K."/>
            <person name="Kuo R."/>
            <person name="Ohm R.A."/>
            <person name="Bhattacharya S.S."/>
            <person name="Shirouzu T."/>
            <person name="Yoshinaga Y."/>
            <person name="Martin F.M."/>
            <person name="Grigoriev I.V."/>
            <person name="Hibbett D.S."/>
        </authorList>
    </citation>
    <scope>NUCLEOTIDE SEQUENCE [LARGE SCALE GENOMIC DNA]</scope>
    <source>
        <strain evidence="3 4">L-15889</strain>
    </source>
</reference>
<feature type="compositionally biased region" description="Low complexity" evidence="1">
    <location>
        <begin position="533"/>
        <end position="566"/>
    </location>
</feature>
<dbReference type="AlphaFoldDB" id="A0A165RI41"/>
<feature type="compositionally biased region" description="Polar residues" evidence="1">
    <location>
        <begin position="357"/>
        <end position="372"/>
    </location>
</feature>